<feature type="domain" description="HTH marR-type" evidence="4">
    <location>
        <begin position="5"/>
        <end position="139"/>
    </location>
</feature>
<evidence type="ECO:0000256" key="2">
    <source>
        <dbReference type="ARBA" id="ARBA00023125"/>
    </source>
</evidence>
<keyword evidence="1" id="KW-0805">Transcription regulation</keyword>
<dbReference type="Gene3D" id="1.10.10.10">
    <property type="entry name" value="Winged helix-like DNA-binding domain superfamily/Winged helix DNA-binding domain"/>
    <property type="match status" value="1"/>
</dbReference>
<dbReference type="InterPro" id="IPR039422">
    <property type="entry name" value="MarR/SlyA-like"/>
</dbReference>
<dbReference type="SUPFAM" id="SSF46785">
    <property type="entry name" value="Winged helix' DNA-binding domain"/>
    <property type="match status" value="1"/>
</dbReference>
<dbReference type="RefSeq" id="WP_148602825.1">
    <property type="nucleotide sequence ID" value="NZ_WJBB01000003.1"/>
</dbReference>
<dbReference type="InterPro" id="IPR000835">
    <property type="entry name" value="HTH_MarR-typ"/>
</dbReference>
<name>A0ABR6WI15_9FIRM</name>
<proteinExistence type="predicted"/>
<dbReference type="InterPro" id="IPR023187">
    <property type="entry name" value="Tscrpt_reg_MarR-type_CS"/>
</dbReference>
<dbReference type="PANTHER" id="PTHR33164:SF101">
    <property type="entry name" value="TRANSCRIPTIONAL REPRESSOR MPRA"/>
    <property type="match status" value="1"/>
</dbReference>
<sequence length="144" mass="17066">MMQQNDEIGFFIKLISECLQKKANQTLKEFDLTLSQARILFYLHDRNETQTSLKDLEDFFEVTHPTIIGILNRLEGKDFVRNEHNSKDKRLKTIFLTEKGINLFFTMDHFRKTTERKMMQGLTSDQITELQSLLTTVYKNIQEI</sequence>
<organism evidence="5 6">
    <name type="scientific">Acetobacterium tundrae</name>
    <dbReference type="NCBI Taxonomy" id="132932"/>
    <lineage>
        <taxon>Bacteria</taxon>
        <taxon>Bacillati</taxon>
        <taxon>Bacillota</taxon>
        <taxon>Clostridia</taxon>
        <taxon>Eubacteriales</taxon>
        <taxon>Eubacteriaceae</taxon>
        <taxon>Acetobacterium</taxon>
    </lineage>
</organism>
<dbReference type="SMART" id="SM00347">
    <property type="entry name" value="HTH_MARR"/>
    <property type="match status" value="1"/>
</dbReference>
<reference evidence="5 6" key="1">
    <citation type="journal article" date="2020" name="mSystems">
        <title>Defining Genomic and Predicted Metabolic Features of the Acetobacterium Genus.</title>
        <authorList>
            <person name="Ross D.E."/>
            <person name="Marshall C.W."/>
            <person name="Gulliver D."/>
            <person name="May H.D."/>
            <person name="Norman R.S."/>
        </authorList>
    </citation>
    <scope>NUCLEOTIDE SEQUENCE [LARGE SCALE GENOMIC DNA]</scope>
    <source>
        <strain evidence="5 6">DSM 9173</strain>
    </source>
</reference>
<evidence type="ECO:0000313" key="5">
    <source>
        <dbReference type="EMBL" id="MBC3796113.1"/>
    </source>
</evidence>
<evidence type="ECO:0000256" key="3">
    <source>
        <dbReference type="ARBA" id="ARBA00023163"/>
    </source>
</evidence>
<dbReference type="InterPro" id="IPR036388">
    <property type="entry name" value="WH-like_DNA-bd_sf"/>
</dbReference>
<evidence type="ECO:0000259" key="4">
    <source>
        <dbReference type="PROSITE" id="PS50995"/>
    </source>
</evidence>
<protein>
    <submittedName>
        <fullName evidence="5">MarR family transcriptional regulator</fullName>
    </submittedName>
</protein>
<dbReference type="EMBL" id="WJBB01000003">
    <property type="protein sequence ID" value="MBC3796113.1"/>
    <property type="molecule type" value="Genomic_DNA"/>
</dbReference>
<keyword evidence="6" id="KW-1185">Reference proteome</keyword>
<dbReference type="Proteomes" id="UP000653358">
    <property type="component" value="Unassembled WGS sequence"/>
</dbReference>
<dbReference type="PROSITE" id="PS01117">
    <property type="entry name" value="HTH_MARR_1"/>
    <property type="match status" value="1"/>
</dbReference>
<comment type="caution">
    <text evidence="5">The sequence shown here is derived from an EMBL/GenBank/DDBJ whole genome shotgun (WGS) entry which is preliminary data.</text>
</comment>
<dbReference type="PANTHER" id="PTHR33164">
    <property type="entry name" value="TRANSCRIPTIONAL REGULATOR, MARR FAMILY"/>
    <property type="match status" value="1"/>
</dbReference>
<keyword evidence="2" id="KW-0238">DNA-binding</keyword>
<dbReference type="PRINTS" id="PR00598">
    <property type="entry name" value="HTHMARR"/>
</dbReference>
<dbReference type="PROSITE" id="PS50995">
    <property type="entry name" value="HTH_MARR_2"/>
    <property type="match status" value="1"/>
</dbReference>
<accession>A0ABR6WI15</accession>
<keyword evidence="3" id="KW-0804">Transcription</keyword>
<evidence type="ECO:0000313" key="6">
    <source>
        <dbReference type="Proteomes" id="UP000653358"/>
    </source>
</evidence>
<dbReference type="InterPro" id="IPR036390">
    <property type="entry name" value="WH_DNA-bd_sf"/>
</dbReference>
<gene>
    <name evidence="5" type="ORF">GH807_03500</name>
</gene>
<dbReference type="Pfam" id="PF12802">
    <property type="entry name" value="MarR_2"/>
    <property type="match status" value="1"/>
</dbReference>
<evidence type="ECO:0000256" key="1">
    <source>
        <dbReference type="ARBA" id="ARBA00023015"/>
    </source>
</evidence>